<proteinExistence type="predicted"/>
<protein>
    <submittedName>
        <fullName evidence="1">Uncharacterized protein</fullName>
    </submittedName>
</protein>
<sequence>MHHREIVETPQFGFCRELGIDEYRTVALEILSGAERLGLQRGRVAKQTVVLTHRRTVAAVPWIGVMLPLVRKLVFDKLHHRFGVSVRVERECRHQNKRCDR</sequence>
<accession>E6QWB3</accession>
<dbReference type="EMBL" id="CABR01000150">
    <property type="protein sequence ID" value="CBI11536.1"/>
    <property type="molecule type" value="Genomic_DNA"/>
</dbReference>
<organism evidence="1">
    <name type="scientific">mine drainage metagenome</name>
    <dbReference type="NCBI Taxonomy" id="410659"/>
    <lineage>
        <taxon>unclassified sequences</taxon>
        <taxon>metagenomes</taxon>
        <taxon>ecological metagenomes</taxon>
    </lineage>
</organism>
<dbReference type="AlphaFoldDB" id="E6QWB3"/>
<comment type="caution">
    <text evidence="1">The sequence shown here is derived from an EMBL/GenBank/DDBJ whole genome shotgun (WGS) entry which is preliminary data.</text>
</comment>
<name>E6QWB3_9ZZZZ</name>
<gene>
    <name evidence="1" type="ORF">CARN7_2369</name>
</gene>
<reference evidence="1" key="1">
    <citation type="submission" date="2009-10" db="EMBL/GenBank/DDBJ databases">
        <title>Diversity of trophic interactions inside an arsenic-rich microbial ecosystem.</title>
        <authorList>
            <person name="Bertin P.N."/>
            <person name="Heinrich-Salmeron A."/>
            <person name="Pelletier E."/>
            <person name="Goulhen-Chollet F."/>
            <person name="Arsene-Ploetze F."/>
            <person name="Gallien S."/>
            <person name="Calteau A."/>
            <person name="Vallenet D."/>
            <person name="Casiot C."/>
            <person name="Chane-Woon-Ming B."/>
            <person name="Giloteaux L."/>
            <person name="Barakat M."/>
            <person name="Bonnefoy V."/>
            <person name="Bruneel O."/>
            <person name="Chandler M."/>
            <person name="Cleiss J."/>
            <person name="Duran R."/>
            <person name="Elbaz-Poulichet F."/>
            <person name="Fonknechten N."/>
            <person name="Lauga B."/>
            <person name="Mornico D."/>
            <person name="Ortet P."/>
            <person name="Schaeffer C."/>
            <person name="Siguier P."/>
            <person name="Alexander Thil Smith A."/>
            <person name="Van Dorsselaer A."/>
            <person name="Weissenbach J."/>
            <person name="Medigue C."/>
            <person name="Le Paslier D."/>
        </authorList>
    </citation>
    <scope>NUCLEOTIDE SEQUENCE</scope>
</reference>
<evidence type="ECO:0000313" key="1">
    <source>
        <dbReference type="EMBL" id="CBI11536.1"/>
    </source>
</evidence>